<comment type="caution">
    <text evidence="2">The sequence shown here is derived from an EMBL/GenBank/DDBJ whole genome shotgun (WGS) entry which is preliminary data.</text>
</comment>
<dbReference type="EMBL" id="PFEE01000066">
    <property type="protein sequence ID" value="PJE63464.1"/>
    <property type="molecule type" value="Genomic_DNA"/>
</dbReference>
<feature type="chain" id="PRO_5014670120" description="DUF5666 domain-containing protein" evidence="1">
    <location>
        <begin position="24"/>
        <end position="108"/>
    </location>
</feature>
<organism evidence="2 3">
    <name type="scientific">Candidatus Roizmanbacteria bacterium CG10_big_fil_rev_8_21_14_0_10_45_7</name>
    <dbReference type="NCBI Taxonomy" id="1974854"/>
    <lineage>
        <taxon>Bacteria</taxon>
        <taxon>Candidatus Roizmaniibacteriota</taxon>
    </lineage>
</organism>
<feature type="signal peptide" evidence="1">
    <location>
        <begin position="1"/>
        <end position="23"/>
    </location>
</feature>
<reference evidence="3" key="1">
    <citation type="submission" date="2017-09" db="EMBL/GenBank/DDBJ databases">
        <title>Depth-based differentiation of microbial function through sediment-hosted aquifers and enrichment of novel symbionts in the deep terrestrial subsurface.</title>
        <authorList>
            <person name="Probst A.J."/>
            <person name="Ladd B."/>
            <person name="Jarett J.K."/>
            <person name="Geller-Mcgrath D.E."/>
            <person name="Sieber C.M.K."/>
            <person name="Emerson J.B."/>
            <person name="Anantharaman K."/>
            <person name="Thomas B.C."/>
            <person name="Malmstrom R."/>
            <person name="Stieglmeier M."/>
            <person name="Klingl A."/>
            <person name="Woyke T."/>
            <person name="Ryan C.M."/>
            <person name="Banfield J.F."/>
        </authorList>
    </citation>
    <scope>NUCLEOTIDE SEQUENCE [LARGE SCALE GENOMIC DNA]</scope>
</reference>
<dbReference type="AlphaFoldDB" id="A0A2M8KU64"/>
<gene>
    <name evidence="2" type="ORF">COU89_03230</name>
</gene>
<protein>
    <recommendedName>
        <fullName evidence="4">DUF5666 domain-containing protein</fullName>
    </recommendedName>
</protein>
<proteinExistence type="predicted"/>
<name>A0A2M8KU64_9BACT</name>
<feature type="non-terminal residue" evidence="2">
    <location>
        <position position="108"/>
    </location>
</feature>
<evidence type="ECO:0008006" key="4">
    <source>
        <dbReference type="Google" id="ProtNLM"/>
    </source>
</evidence>
<keyword evidence="1" id="KW-0732">Signal</keyword>
<dbReference type="Proteomes" id="UP000231569">
    <property type="component" value="Unassembled WGS sequence"/>
</dbReference>
<evidence type="ECO:0000313" key="2">
    <source>
        <dbReference type="EMBL" id="PJE63464.1"/>
    </source>
</evidence>
<sequence>MKWFFLIASFVFFFVITPQITAAQEYNQGTVTDIQSVADTQGKPIDRLIIRIDNGTTVRVNYDRQQSNAITDIQKGDRVVVQTVQNFGKKPVHLLSTRVRSNAMLILA</sequence>
<evidence type="ECO:0000313" key="3">
    <source>
        <dbReference type="Proteomes" id="UP000231569"/>
    </source>
</evidence>
<evidence type="ECO:0000256" key="1">
    <source>
        <dbReference type="SAM" id="SignalP"/>
    </source>
</evidence>
<accession>A0A2M8KU64</accession>